<keyword evidence="2" id="KW-1185">Reference proteome</keyword>
<dbReference type="Proteomes" id="UP000243778">
    <property type="component" value="Unassembled WGS sequence"/>
</dbReference>
<reference evidence="2" key="1">
    <citation type="submission" date="2016-10" db="EMBL/GenBank/DDBJ databases">
        <authorList>
            <person name="Varghese N."/>
            <person name="Submissions S."/>
        </authorList>
    </citation>
    <scope>NUCLEOTIDE SEQUENCE [LARGE SCALE GENOMIC DNA]</scope>
    <source>
        <strain evidence="2">NRRL B-59562</strain>
    </source>
</reference>
<dbReference type="EMBL" id="FNNU01000002">
    <property type="protein sequence ID" value="SDW62865.1"/>
    <property type="molecule type" value="Genomic_DNA"/>
</dbReference>
<proteinExistence type="predicted"/>
<organism evidence="1 2">
    <name type="scientific">Pseudomonas kuykendallii</name>
    <dbReference type="NCBI Taxonomy" id="1007099"/>
    <lineage>
        <taxon>Bacteria</taxon>
        <taxon>Pseudomonadati</taxon>
        <taxon>Pseudomonadota</taxon>
        <taxon>Gammaproteobacteria</taxon>
        <taxon>Pseudomonadales</taxon>
        <taxon>Pseudomonadaceae</taxon>
        <taxon>Pseudomonas</taxon>
    </lineage>
</organism>
<dbReference type="AlphaFoldDB" id="A0A1H2V3K1"/>
<evidence type="ECO:0000313" key="1">
    <source>
        <dbReference type="EMBL" id="SDW62865.1"/>
    </source>
</evidence>
<gene>
    <name evidence="1" type="ORF">SAMN05216287_1111</name>
</gene>
<protein>
    <submittedName>
        <fullName evidence="1">Uncharacterized protein</fullName>
    </submittedName>
</protein>
<dbReference type="OrthoDB" id="6899794at2"/>
<evidence type="ECO:0000313" key="2">
    <source>
        <dbReference type="Proteomes" id="UP000243778"/>
    </source>
</evidence>
<sequence>MHALKQYHVSYRINGQDASLDMQEFEEPSLDQVRLRLMQEHQAEPQVTTDAPWEDPVCDSEYSRIAELGISDIRVTPKQA</sequence>
<accession>A0A1H2V3K1</accession>
<name>A0A1H2V3K1_9PSED</name>
<dbReference type="STRING" id="1007099.SAMN05216287_1111"/>
<dbReference type="RefSeq" id="WP_090225366.1">
    <property type="nucleotide sequence ID" value="NZ_FNNU01000002.1"/>
</dbReference>